<dbReference type="Ensembl" id="ENSSOCT00000019677.1">
    <property type="protein sequence ID" value="ENSSOCP00000019192.1"/>
    <property type="gene ID" value="ENSSOCG00000014353.1"/>
</dbReference>
<keyword evidence="2" id="KW-1185">Reference proteome</keyword>
<dbReference type="Proteomes" id="UP000694551">
    <property type="component" value="Unplaced"/>
</dbReference>
<name>A0A8D0FRS9_STROC</name>
<proteinExistence type="predicted"/>
<sequence length="89" mass="10199">MINVGIEGNNFPQHIKLSAEIKHFVPKHVAVTVTWSEQSEAHVFPRYLTTCYPFIQELSLVCSLVLMGNSLFPIIYSRFRGWPLHGDQL</sequence>
<reference evidence="1" key="2">
    <citation type="submission" date="2025-09" db="UniProtKB">
        <authorList>
            <consortium name="Ensembl"/>
        </authorList>
    </citation>
    <scope>IDENTIFICATION</scope>
</reference>
<evidence type="ECO:0000313" key="2">
    <source>
        <dbReference type="Proteomes" id="UP000694551"/>
    </source>
</evidence>
<organism evidence="1 2">
    <name type="scientific">Strix occidentalis caurina</name>
    <name type="common">northern spotted owl</name>
    <dbReference type="NCBI Taxonomy" id="311401"/>
    <lineage>
        <taxon>Eukaryota</taxon>
        <taxon>Metazoa</taxon>
        <taxon>Chordata</taxon>
        <taxon>Craniata</taxon>
        <taxon>Vertebrata</taxon>
        <taxon>Euteleostomi</taxon>
        <taxon>Archelosauria</taxon>
        <taxon>Archosauria</taxon>
        <taxon>Dinosauria</taxon>
        <taxon>Saurischia</taxon>
        <taxon>Theropoda</taxon>
        <taxon>Coelurosauria</taxon>
        <taxon>Aves</taxon>
        <taxon>Neognathae</taxon>
        <taxon>Neoaves</taxon>
        <taxon>Telluraves</taxon>
        <taxon>Strigiformes</taxon>
        <taxon>Strigidae</taxon>
        <taxon>Strix</taxon>
    </lineage>
</organism>
<dbReference type="AlphaFoldDB" id="A0A8D0FRS9"/>
<protein>
    <submittedName>
        <fullName evidence="1">Uncharacterized protein</fullName>
    </submittedName>
</protein>
<evidence type="ECO:0000313" key="1">
    <source>
        <dbReference type="Ensembl" id="ENSSOCP00000019192.1"/>
    </source>
</evidence>
<reference evidence="1" key="1">
    <citation type="submission" date="2025-08" db="UniProtKB">
        <authorList>
            <consortium name="Ensembl"/>
        </authorList>
    </citation>
    <scope>IDENTIFICATION</scope>
</reference>
<accession>A0A8D0FRS9</accession>